<dbReference type="AlphaFoldDB" id="A0A6J4E497"/>
<evidence type="ECO:0000313" key="3">
    <source>
        <dbReference type="Proteomes" id="UP000509383"/>
    </source>
</evidence>
<organism evidence="1 3">
    <name type="scientific">Pseudomonas tohonis</name>
    <dbReference type="NCBI Taxonomy" id="2725477"/>
    <lineage>
        <taxon>Bacteria</taxon>
        <taxon>Pseudomonadati</taxon>
        <taxon>Pseudomonadota</taxon>
        <taxon>Gammaproteobacteria</taxon>
        <taxon>Pseudomonadales</taxon>
        <taxon>Pseudomonadaceae</taxon>
        <taxon>Pseudomonas</taxon>
    </lineage>
</organism>
<name>A0A6J4E497_9PSED</name>
<sequence length="99" mass="11111">MAKRVRLAGISRSSDSVLSERWKHRRRRWFPRNDRAVTFNGASRRSRTSGAALRIALMKRPESWAAARFIQLLVAPNGAAAFLLPKPVAAVRDGGTKRQ</sequence>
<evidence type="ECO:0000313" key="1">
    <source>
        <dbReference type="EMBL" id="BCG24743.1"/>
    </source>
</evidence>
<dbReference type="Proteomes" id="UP001054892">
    <property type="component" value="Unassembled WGS sequence"/>
</dbReference>
<dbReference type="EMBL" id="BQKM01000008">
    <property type="protein sequence ID" value="GJN54018.1"/>
    <property type="molecule type" value="Genomic_DNA"/>
</dbReference>
<dbReference type="KEGG" id="ptw:TUM18999_29340"/>
<evidence type="ECO:0000313" key="2">
    <source>
        <dbReference type="EMBL" id="GJN54018.1"/>
    </source>
</evidence>
<reference evidence="1 3" key="1">
    <citation type="submission" date="2020-05" db="EMBL/GenBank/DDBJ databases">
        <title>Characterization of novel class B3 metallo-beta-lactamase from novel Pseudomonas species.</title>
        <authorList>
            <person name="Yamada K."/>
            <person name="Aoki K."/>
            <person name="Ishii Y."/>
        </authorList>
    </citation>
    <scope>NUCLEOTIDE SEQUENCE [LARGE SCALE GENOMIC DNA]</scope>
    <source>
        <strain evidence="1 3">TUM18999</strain>
        <strain evidence="2 4">TUM20286</strain>
    </source>
</reference>
<dbReference type="EMBL" id="AP023189">
    <property type="protein sequence ID" value="BCG24743.1"/>
    <property type="molecule type" value="Genomic_DNA"/>
</dbReference>
<gene>
    <name evidence="1" type="ORF">TUM18999_29340</name>
    <name evidence="2" type="ORF">TUM20286_37700</name>
</gene>
<keyword evidence="4" id="KW-1185">Reference proteome</keyword>
<dbReference type="Proteomes" id="UP000509383">
    <property type="component" value="Chromosome"/>
</dbReference>
<proteinExistence type="predicted"/>
<protein>
    <submittedName>
        <fullName evidence="1">Uncharacterized protein</fullName>
    </submittedName>
</protein>
<accession>A0A6J4E497</accession>
<evidence type="ECO:0000313" key="4">
    <source>
        <dbReference type="Proteomes" id="UP001054892"/>
    </source>
</evidence>